<comment type="pathway">
    <text evidence="2 10">Glycan metabolism; cellulose degradation.</text>
</comment>
<dbReference type="Gene3D" id="3.20.20.300">
    <property type="entry name" value="Glycoside hydrolase, family 3, N-terminal domain"/>
    <property type="match status" value="1"/>
</dbReference>
<dbReference type="InterPro" id="IPR019800">
    <property type="entry name" value="Glyco_hydro_3_AS"/>
</dbReference>
<dbReference type="EMBL" id="MU855432">
    <property type="protein sequence ID" value="KAK3903740.1"/>
    <property type="molecule type" value="Genomic_DNA"/>
</dbReference>
<dbReference type="Gene3D" id="2.60.40.10">
    <property type="entry name" value="Immunoglobulins"/>
    <property type="match status" value="1"/>
</dbReference>
<dbReference type="SUPFAM" id="SSF51445">
    <property type="entry name" value="(Trans)glycosidases"/>
    <property type="match status" value="1"/>
</dbReference>
<dbReference type="Proteomes" id="UP001303889">
    <property type="component" value="Unassembled WGS sequence"/>
</dbReference>
<evidence type="ECO:0000313" key="14">
    <source>
        <dbReference type="Proteomes" id="UP001303889"/>
    </source>
</evidence>
<dbReference type="AlphaFoldDB" id="A0AAN6RUR2"/>
<dbReference type="InterPro" id="IPR013783">
    <property type="entry name" value="Ig-like_fold"/>
</dbReference>
<dbReference type="Gene3D" id="3.40.50.1700">
    <property type="entry name" value="Glycoside hydrolase family 3 C-terminal domain"/>
    <property type="match status" value="1"/>
</dbReference>
<dbReference type="SUPFAM" id="SSF52279">
    <property type="entry name" value="Beta-D-glucan exohydrolase, C-terminal domain"/>
    <property type="match status" value="1"/>
</dbReference>
<proteinExistence type="inferred from homology"/>
<dbReference type="InterPro" id="IPR036962">
    <property type="entry name" value="Glyco_hydro_3_N_sf"/>
</dbReference>
<protein>
    <recommendedName>
        <fullName evidence="10">beta-glucosidase</fullName>
        <ecNumber evidence="10">3.2.1.21</ecNumber>
    </recommendedName>
</protein>
<evidence type="ECO:0000313" key="13">
    <source>
        <dbReference type="EMBL" id="KAK3903740.1"/>
    </source>
</evidence>
<dbReference type="InterPro" id="IPR036881">
    <property type="entry name" value="Glyco_hydro_3_C_sf"/>
</dbReference>
<evidence type="ECO:0000256" key="10">
    <source>
        <dbReference type="RuleBase" id="RU361161"/>
    </source>
</evidence>
<dbReference type="SMART" id="SM01217">
    <property type="entry name" value="Fn3_like"/>
    <property type="match status" value="1"/>
</dbReference>
<dbReference type="EC" id="3.2.1.21" evidence="10"/>
<evidence type="ECO:0000256" key="2">
    <source>
        <dbReference type="ARBA" id="ARBA00004987"/>
    </source>
</evidence>
<dbReference type="PANTHER" id="PTHR42715">
    <property type="entry name" value="BETA-GLUCOSIDASE"/>
    <property type="match status" value="1"/>
</dbReference>
<name>A0AAN6RUR2_9PEZI</name>
<dbReference type="PANTHER" id="PTHR42715:SF29">
    <property type="entry name" value="BETA-GLUCOSIDASE A-RELATED"/>
    <property type="match status" value="1"/>
</dbReference>
<evidence type="ECO:0000256" key="11">
    <source>
        <dbReference type="SAM" id="MobiDB-lite"/>
    </source>
</evidence>
<dbReference type="InterPro" id="IPR001764">
    <property type="entry name" value="Glyco_hydro_3_N"/>
</dbReference>
<keyword evidence="9 10" id="KW-0624">Polysaccharide degradation</keyword>
<dbReference type="GO" id="GO:0009251">
    <property type="term" value="P:glucan catabolic process"/>
    <property type="evidence" value="ECO:0007669"/>
    <property type="project" value="TreeGrafter"/>
</dbReference>
<dbReference type="GO" id="GO:0008422">
    <property type="term" value="F:beta-glucosidase activity"/>
    <property type="evidence" value="ECO:0007669"/>
    <property type="project" value="UniProtKB-EC"/>
</dbReference>
<dbReference type="InterPro" id="IPR002772">
    <property type="entry name" value="Glyco_hydro_3_C"/>
</dbReference>
<evidence type="ECO:0000259" key="12">
    <source>
        <dbReference type="SMART" id="SM01217"/>
    </source>
</evidence>
<feature type="non-terminal residue" evidence="13">
    <location>
        <position position="1"/>
    </location>
</feature>
<comment type="catalytic activity">
    <reaction evidence="1 10">
        <text>Hydrolysis of terminal, non-reducing beta-D-glucosyl residues with release of beta-D-glucose.</text>
        <dbReference type="EC" id="3.2.1.21"/>
    </reaction>
</comment>
<reference evidence="13" key="1">
    <citation type="journal article" date="2023" name="Mol. Phylogenet. Evol.">
        <title>Genome-scale phylogeny and comparative genomics of the fungal order Sordariales.</title>
        <authorList>
            <person name="Hensen N."/>
            <person name="Bonometti L."/>
            <person name="Westerberg I."/>
            <person name="Brannstrom I.O."/>
            <person name="Guillou S."/>
            <person name="Cros-Aarteil S."/>
            <person name="Calhoun S."/>
            <person name="Haridas S."/>
            <person name="Kuo A."/>
            <person name="Mondo S."/>
            <person name="Pangilinan J."/>
            <person name="Riley R."/>
            <person name="LaButti K."/>
            <person name="Andreopoulos B."/>
            <person name="Lipzen A."/>
            <person name="Chen C."/>
            <person name="Yan M."/>
            <person name="Daum C."/>
            <person name="Ng V."/>
            <person name="Clum A."/>
            <person name="Steindorff A."/>
            <person name="Ohm R.A."/>
            <person name="Martin F."/>
            <person name="Silar P."/>
            <person name="Natvig D.O."/>
            <person name="Lalanne C."/>
            <person name="Gautier V."/>
            <person name="Ament-Velasquez S.L."/>
            <person name="Kruys A."/>
            <person name="Hutchinson M.I."/>
            <person name="Powell A.J."/>
            <person name="Barry K."/>
            <person name="Miller A.N."/>
            <person name="Grigoriev I.V."/>
            <person name="Debuchy R."/>
            <person name="Gladieux P."/>
            <person name="Hiltunen Thoren M."/>
            <person name="Johannesson H."/>
        </authorList>
    </citation>
    <scope>NUCLEOTIDE SEQUENCE</scope>
    <source>
        <strain evidence="13">CBS 103.79</strain>
    </source>
</reference>
<evidence type="ECO:0000256" key="9">
    <source>
        <dbReference type="ARBA" id="ARBA00023326"/>
    </source>
</evidence>
<keyword evidence="5 10" id="KW-0378">Hydrolase</keyword>
<dbReference type="Pfam" id="PF00933">
    <property type="entry name" value="Glyco_hydro_3"/>
    <property type="match status" value="1"/>
</dbReference>
<dbReference type="InterPro" id="IPR026891">
    <property type="entry name" value="Fn3-like"/>
</dbReference>
<comment type="similarity">
    <text evidence="3 10">Belongs to the glycosyl hydrolase 3 family.</text>
</comment>
<dbReference type="PROSITE" id="PS00775">
    <property type="entry name" value="GLYCOSYL_HYDROL_F3"/>
    <property type="match status" value="1"/>
</dbReference>
<dbReference type="InterPro" id="IPR050288">
    <property type="entry name" value="Cellulose_deg_GH3"/>
</dbReference>
<accession>A0AAN6RUR2</accession>
<keyword evidence="6" id="KW-0325">Glycoprotein</keyword>
<gene>
    <name evidence="13" type="ORF">C8A05DRAFT_14311</name>
</gene>
<evidence type="ECO:0000256" key="4">
    <source>
        <dbReference type="ARBA" id="ARBA00022729"/>
    </source>
</evidence>
<dbReference type="Pfam" id="PF14310">
    <property type="entry name" value="Fn3-like"/>
    <property type="match status" value="1"/>
</dbReference>
<evidence type="ECO:0000256" key="3">
    <source>
        <dbReference type="ARBA" id="ARBA00005336"/>
    </source>
</evidence>
<keyword evidence="14" id="KW-1185">Reference proteome</keyword>
<dbReference type="FunFam" id="3.20.20.300:FF:000002">
    <property type="entry name" value="Probable beta-glucosidase"/>
    <property type="match status" value="1"/>
</dbReference>
<organism evidence="13 14">
    <name type="scientific">Staphylotrichum tortipilum</name>
    <dbReference type="NCBI Taxonomy" id="2831512"/>
    <lineage>
        <taxon>Eukaryota</taxon>
        <taxon>Fungi</taxon>
        <taxon>Dikarya</taxon>
        <taxon>Ascomycota</taxon>
        <taxon>Pezizomycotina</taxon>
        <taxon>Sordariomycetes</taxon>
        <taxon>Sordariomycetidae</taxon>
        <taxon>Sordariales</taxon>
        <taxon>Chaetomiaceae</taxon>
        <taxon>Staphylotrichum</taxon>
    </lineage>
</organism>
<dbReference type="InterPro" id="IPR017853">
    <property type="entry name" value="GH"/>
</dbReference>
<evidence type="ECO:0000256" key="7">
    <source>
        <dbReference type="ARBA" id="ARBA00023277"/>
    </source>
</evidence>
<keyword evidence="8 10" id="KW-0326">Glycosidase</keyword>
<dbReference type="Pfam" id="PF01915">
    <property type="entry name" value="Glyco_hydro_3_C"/>
    <property type="match status" value="1"/>
</dbReference>
<comment type="caution">
    <text evidence="13">The sequence shown here is derived from an EMBL/GenBank/DDBJ whole genome shotgun (WGS) entry which is preliminary data.</text>
</comment>
<feature type="domain" description="Fibronectin type III-like" evidence="12">
    <location>
        <begin position="782"/>
        <end position="850"/>
    </location>
</feature>
<reference evidence="13" key="2">
    <citation type="submission" date="2023-05" db="EMBL/GenBank/DDBJ databases">
        <authorList>
            <consortium name="Lawrence Berkeley National Laboratory"/>
            <person name="Steindorff A."/>
            <person name="Hensen N."/>
            <person name="Bonometti L."/>
            <person name="Westerberg I."/>
            <person name="Brannstrom I.O."/>
            <person name="Guillou S."/>
            <person name="Cros-Aarteil S."/>
            <person name="Calhoun S."/>
            <person name="Haridas S."/>
            <person name="Kuo A."/>
            <person name="Mondo S."/>
            <person name="Pangilinan J."/>
            <person name="Riley R."/>
            <person name="Labutti K."/>
            <person name="Andreopoulos B."/>
            <person name="Lipzen A."/>
            <person name="Chen C."/>
            <person name="Yanf M."/>
            <person name="Daum C."/>
            <person name="Ng V."/>
            <person name="Clum A."/>
            <person name="Ohm R."/>
            <person name="Martin F."/>
            <person name="Silar P."/>
            <person name="Natvig D."/>
            <person name="Lalanne C."/>
            <person name="Gautier V."/>
            <person name="Ament-Velasquez S.L."/>
            <person name="Kruys A."/>
            <person name="Hutchinson M.I."/>
            <person name="Powell A.J."/>
            <person name="Barry K."/>
            <person name="Miller A.N."/>
            <person name="Grigoriev I.V."/>
            <person name="Debuchy R."/>
            <person name="Gladieux P."/>
            <person name="Thoren M.H."/>
            <person name="Johannesson H."/>
        </authorList>
    </citation>
    <scope>NUCLEOTIDE SEQUENCE</scope>
    <source>
        <strain evidence="13">CBS 103.79</strain>
    </source>
</reference>
<feature type="region of interest" description="Disordered" evidence="11">
    <location>
        <begin position="731"/>
        <end position="754"/>
    </location>
</feature>
<evidence type="ECO:0000256" key="1">
    <source>
        <dbReference type="ARBA" id="ARBA00000448"/>
    </source>
</evidence>
<sequence length="870" mass="91777">PWLNPPSPPTPATSVEDTEWAAAYARAAEFVSSLTLTEKVNLTTGTGWMADRCVGNTGGVPRVGWEGMCLMDGPVGVRNTDHNSVFPAGVNVAATFSRRLMRLRGEALGEEFRGKGADVILGPVSGPLGRWPQGGRNWEGFGPDPYLAGVAMAETIQGIQSRGVVACAKHYILNEQERYRGSVDVRIDDRTMHELYLWPFSDAVRAGVGSVMCSYNKINGTYACENEWTTNYLLKNELGFRGFVVSDWGAQHTTLGSALGGLDMAMPGDGGPLPYRSLWGGALTEAVLKGDVPQWRLDDMAMRIMTAYFRVHTGNYTSRPPINFSAWTNTTTGRLHPSSNQSTTGVVNEFVNVQSNHAAIARSVAASSIVLLKNTHNLLPLGPSPPSIAIIGENARANPSGPNACPDRGCFLTHTAMGYGSGTAEYPYLLTPLAALTAHFANTTTTLLTSPENTTTNWDLPAAQSLAASAPLALVFASATSGEGYLTVAQQAGDRRNLSLWANGDALLAAVAAVNRNTVLVLNTPGPVLLGEAARNPNVSAIVWAGFPGQESGGALVDVLVGRVAARGRSPFTWPEGVEMEGDGVVGGGGGGEGRGPPVQELMGEGVWVDYRWFQRFPRGGGEGRGNRTGGGVVYPFGFGLGYTKFRYADLRVQVVVGKGGGGGGGGGERGCVAAACGVTAPAGRFGVVEPGLARHVPPEGFMRITPYVYPWLNSSEGFVAGGGGVGNSSTSSSGFPAAARDGSPQPLLPASGAPGGNPGLYEVLYTVTASVENVGDVRGVEIPQLYLQLGGEDNPWGVLRGFDEVDLEPGEAKTVLFNLTRRDVSNWNTTSQNWDITDREKVIFIGSNVRDIHLNSSLPAPPGMSWRHG</sequence>
<keyword evidence="4" id="KW-0732">Signal</keyword>
<keyword evidence="7 10" id="KW-0119">Carbohydrate metabolism</keyword>
<dbReference type="PRINTS" id="PR00133">
    <property type="entry name" value="GLHYDRLASE3"/>
</dbReference>
<evidence type="ECO:0000256" key="6">
    <source>
        <dbReference type="ARBA" id="ARBA00023180"/>
    </source>
</evidence>
<evidence type="ECO:0000256" key="5">
    <source>
        <dbReference type="ARBA" id="ARBA00022801"/>
    </source>
</evidence>
<evidence type="ECO:0000256" key="8">
    <source>
        <dbReference type="ARBA" id="ARBA00023295"/>
    </source>
</evidence>